<dbReference type="AlphaFoldDB" id="A0A3B0U4M3"/>
<sequence>MGKEPNKLSPKYPGKRITTNGNLLVSDLEGLISEAGVFYPITPSTEMGENFQNLYSKGKLNAFGKSLMAMET</sequence>
<protein>
    <recommendedName>
        <fullName evidence="2">Pyruvate flavodoxin/ferredoxin oxidoreductase pyrimidine binding domain-containing protein</fullName>
    </recommendedName>
</protein>
<dbReference type="EMBL" id="UOES01000042">
    <property type="protein sequence ID" value="VAW25961.1"/>
    <property type="molecule type" value="Genomic_DNA"/>
</dbReference>
<organism evidence="1">
    <name type="scientific">hydrothermal vent metagenome</name>
    <dbReference type="NCBI Taxonomy" id="652676"/>
    <lineage>
        <taxon>unclassified sequences</taxon>
        <taxon>metagenomes</taxon>
        <taxon>ecological metagenomes</taxon>
    </lineage>
</organism>
<reference evidence="1" key="1">
    <citation type="submission" date="2018-06" db="EMBL/GenBank/DDBJ databases">
        <authorList>
            <person name="Zhirakovskaya E."/>
        </authorList>
    </citation>
    <scope>NUCLEOTIDE SEQUENCE</scope>
</reference>
<name>A0A3B0U4M3_9ZZZZ</name>
<dbReference type="SUPFAM" id="SSF52518">
    <property type="entry name" value="Thiamin diphosphate-binding fold (THDP-binding)"/>
    <property type="match status" value="1"/>
</dbReference>
<evidence type="ECO:0000313" key="1">
    <source>
        <dbReference type="EMBL" id="VAW25961.1"/>
    </source>
</evidence>
<feature type="non-terminal residue" evidence="1">
    <location>
        <position position="72"/>
    </location>
</feature>
<evidence type="ECO:0008006" key="2">
    <source>
        <dbReference type="Google" id="ProtNLM"/>
    </source>
</evidence>
<dbReference type="InterPro" id="IPR029061">
    <property type="entry name" value="THDP-binding"/>
</dbReference>
<proteinExistence type="predicted"/>
<dbReference type="Gene3D" id="3.40.50.970">
    <property type="match status" value="1"/>
</dbReference>
<accession>A0A3B0U4M3</accession>
<gene>
    <name evidence="1" type="ORF">MNBD_BACTEROID06-1297</name>
</gene>